<evidence type="ECO:0008006" key="3">
    <source>
        <dbReference type="Google" id="ProtNLM"/>
    </source>
</evidence>
<reference evidence="1 2" key="1">
    <citation type="journal article" date="2021" name="BMC Biol.">
        <title>Horizontally acquired antibacterial genes associated with adaptive radiation of ladybird beetles.</title>
        <authorList>
            <person name="Li H.S."/>
            <person name="Tang X.F."/>
            <person name="Huang Y.H."/>
            <person name="Xu Z.Y."/>
            <person name="Chen M.L."/>
            <person name="Du X.Y."/>
            <person name="Qiu B.Y."/>
            <person name="Chen P.T."/>
            <person name="Zhang W."/>
            <person name="Slipinski A."/>
            <person name="Escalona H.E."/>
            <person name="Waterhouse R.M."/>
            <person name="Zwick A."/>
            <person name="Pang H."/>
        </authorList>
    </citation>
    <scope>NUCLEOTIDE SEQUENCE [LARGE SCALE GENOMIC DNA]</scope>
    <source>
        <strain evidence="1">SYSU2018</strain>
    </source>
</reference>
<dbReference type="SUPFAM" id="SSF56219">
    <property type="entry name" value="DNase I-like"/>
    <property type="match status" value="1"/>
</dbReference>
<dbReference type="InterPro" id="IPR036691">
    <property type="entry name" value="Endo/exonu/phosph_ase_sf"/>
</dbReference>
<dbReference type="Proteomes" id="UP001516400">
    <property type="component" value="Unassembled WGS sequence"/>
</dbReference>
<sequence>MAVKSNIQYKKIEIDIVLPDIIQIMGIEVENMKIFNIHIPPNSALRDTHLRAIAGLLIGSWLLIGDVNALNPLWVSSRNNNKERLFDLLLEEIDCAFINDVNIKVGKYIGNYTMIVGQVTISP</sequence>
<gene>
    <name evidence="1" type="ORF">HHI36_023641</name>
</gene>
<evidence type="ECO:0000313" key="1">
    <source>
        <dbReference type="EMBL" id="KAL3290297.1"/>
    </source>
</evidence>
<dbReference type="EMBL" id="JABFTP020000186">
    <property type="protein sequence ID" value="KAL3290297.1"/>
    <property type="molecule type" value="Genomic_DNA"/>
</dbReference>
<dbReference type="Gene3D" id="3.60.10.10">
    <property type="entry name" value="Endonuclease/exonuclease/phosphatase"/>
    <property type="match status" value="1"/>
</dbReference>
<name>A0ABD2PHN7_9CUCU</name>
<proteinExistence type="predicted"/>
<accession>A0ABD2PHN7</accession>
<comment type="caution">
    <text evidence="1">The sequence shown here is derived from an EMBL/GenBank/DDBJ whole genome shotgun (WGS) entry which is preliminary data.</text>
</comment>
<dbReference type="AlphaFoldDB" id="A0ABD2PHN7"/>
<protein>
    <recommendedName>
        <fullName evidence="3">RNA-directed DNA polymerase from mobile element jockey-like</fullName>
    </recommendedName>
</protein>
<keyword evidence="2" id="KW-1185">Reference proteome</keyword>
<evidence type="ECO:0000313" key="2">
    <source>
        <dbReference type="Proteomes" id="UP001516400"/>
    </source>
</evidence>
<organism evidence="1 2">
    <name type="scientific">Cryptolaemus montrouzieri</name>
    <dbReference type="NCBI Taxonomy" id="559131"/>
    <lineage>
        <taxon>Eukaryota</taxon>
        <taxon>Metazoa</taxon>
        <taxon>Ecdysozoa</taxon>
        <taxon>Arthropoda</taxon>
        <taxon>Hexapoda</taxon>
        <taxon>Insecta</taxon>
        <taxon>Pterygota</taxon>
        <taxon>Neoptera</taxon>
        <taxon>Endopterygota</taxon>
        <taxon>Coleoptera</taxon>
        <taxon>Polyphaga</taxon>
        <taxon>Cucujiformia</taxon>
        <taxon>Coccinelloidea</taxon>
        <taxon>Coccinellidae</taxon>
        <taxon>Scymninae</taxon>
        <taxon>Scymnini</taxon>
        <taxon>Cryptolaemus</taxon>
    </lineage>
</organism>